<dbReference type="AlphaFoldDB" id="X1BSC8"/>
<comment type="similarity">
    <text evidence="1">Belongs to the peptidase S8 family.</text>
</comment>
<accession>X1BSC8</accession>
<proteinExistence type="inferred from homology"/>
<dbReference type="Pfam" id="PF00082">
    <property type="entry name" value="Peptidase_S8"/>
    <property type="match status" value="1"/>
</dbReference>
<dbReference type="InterPro" id="IPR036852">
    <property type="entry name" value="Peptidase_S8/S53_dom_sf"/>
</dbReference>
<dbReference type="PROSITE" id="PS00136">
    <property type="entry name" value="SUBTILASE_ASP"/>
    <property type="match status" value="1"/>
</dbReference>
<dbReference type="GO" id="GO:0004252">
    <property type="term" value="F:serine-type endopeptidase activity"/>
    <property type="evidence" value="ECO:0007669"/>
    <property type="project" value="InterPro"/>
</dbReference>
<feature type="domain" description="Peptidase S8/S53" evidence="5">
    <location>
        <begin position="200"/>
        <end position="265"/>
    </location>
</feature>
<dbReference type="InterPro" id="IPR050131">
    <property type="entry name" value="Peptidase_S8_subtilisin-like"/>
</dbReference>
<protein>
    <recommendedName>
        <fullName evidence="5">Peptidase S8/S53 domain-containing protein</fullName>
    </recommendedName>
</protein>
<dbReference type="PROSITE" id="PS51892">
    <property type="entry name" value="SUBTILASE"/>
    <property type="match status" value="1"/>
</dbReference>
<organism evidence="6">
    <name type="scientific">marine sediment metagenome</name>
    <dbReference type="NCBI Taxonomy" id="412755"/>
    <lineage>
        <taxon>unclassified sequences</taxon>
        <taxon>metagenomes</taxon>
        <taxon>ecological metagenomes</taxon>
    </lineage>
</organism>
<sequence length="265" mass="29365">MKNLWSKTNFVLIGVLIISSVFSPVLGTGVFKSANRSILSDVELKVDDLSLITSDHVNNENSKSTLLLNKRDSLFGDLLINSFELLQESDVTEMKIIMLFKEETSKSERIELIASILDEYEIIDNYDIIPAVYLKCDPNELFTKEGKLGEYLALEKVYKSRNYESPFYQEQLPETSALNSNNYPNWWLPAIGADNLAYDGTGVKVAVLDTGIYEHPDLNISASENFVSGEFPFEYDDDLGHGTHVAGIIGGNGSSSGGLYRGVAP</sequence>
<dbReference type="PROSITE" id="PS00137">
    <property type="entry name" value="SUBTILASE_HIS"/>
    <property type="match status" value="1"/>
</dbReference>
<dbReference type="PANTHER" id="PTHR43806">
    <property type="entry name" value="PEPTIDASE S8"/>
    <property type="match status" value="1"/>
</dbReference>
<keyword evidence="2" id="KW-0645">Protease</keyword>
<dbReference type="SUPFAM" id="SSF52743">
    <property type="entry name" value="Subtilisin-like"/>
    <property type="match status" value="1"/>
</dbReference>
<gene>
    <name evidence="6" type="ORF">S01H4_32667</name>
</gene>
<evidence type="ECO:0000259" key="5">
    <source>
        <dbReference type="Pfam" id="PF00082"/>
    </source>
</evidence>
<evidence type="ECO:0000256" key="1">
    <source>
        <dbReference type="ARBA" id="ARBA00011073"/>
    </source>
</evidence>
<feature type="non-terminal residue" evidence="6">
    <location>
        <position position="265"/>
    </location>
</feature>
<evidence type="ECO:0000313" key="6">
    <source>
        <dbReference type="EMBL" id="GAG75056.1"/>
    </source>
</evidence>
<evidence type="ECO:0000256" key="2">
    <source>
        <dbReference type="ARBA" id="ARBA00022670"/>
    </source>
</evidence>
<name>X1BSC8_9ZZZZ</name>
<dbReference type="PRINTS" id="PR00723">
    <property type="entry name" value="SUBTILISIN"/>
</dbReference>
<dbReference type="InterPro" id="IPR022398">
    <property type="entry name" value="Peptidase_S8_His-AS"/>
</dbReference>
<evidence type="ECO:0000256" key="4">
    <source>
        <dbReference type="ARBA" id="ARBA00022825"/>
    </source>
</evidence>
<dbReference type="GO" id="GO:0006508">
    <property type="term" value="P:proteolysis"/>
    <property type="evidence" value="ECO:0007669"/>
    <property type="project" value="UniProtKB-KW"/>
</dbReference>
<evidence type="ECO:0000256" key="3">
    <source>
        <dbReference type="ARBA" id="ARBA00022801"/>
    </source>
</evidence>
<dbReference type="EMBL" id="BART01017105">
    <property type="protein sequence ID" value="GAG75056.1"/>
    <property type="molecule type" value="Genomic_DNA"/>
</dbReference>
<keyword evidence="3" id="KW-0378">Hydrolase</keyword>
<keyword evidence="4" id="KW-0720">Serine protease</keyword>
<dbReference type="InterPro" id="IPR015500">
    <property type="entry name" value="Peptidase_S8_subtilisin-rel"/>
</dbReference>
<comment type="caution">
    <text evidence="6">The sequence shown here is derived from an EMBL/GenBank/DDBJ whole genome shotgun (WGS) entry which is preliminary data.</text>
</comment>
<dbReference type="Gene3D" id="3.40.50.200">
    <property type="entry name" value="Peptidase S8/S53 domain"/>
    <property type="match status" value="1"/>
</dbReference>
<dbReference type="InterPro" id="IPR023827">
    <property type="entry name" value="Peptidase_S8_Asp-AS"/>
</dbReference>
<reference evidence="6" key="1">
    <citation type="journal article" date="2014" name="Front. Microbiol.">
        <title>High frequency of phylogenetically diverse reductive dehalogenase-homologous genes in deep subseafloor sedimentary metagenomes.</title>
        <authorList>
            <person name="Kawai M."/>
            <person name="Futagami T."/>
            <person name="Toyoda A."/>
            <person name="Takaki Y."/>
            <person name="Nishi S."/>
            <person name="Hori S."/>
            <person name="Arai W."/>
            <person name="Tsubouchi T."/>
            <person name="Morono Y."/>
            <person name="Uchiyama I."/>
            <person name="Ito T."/>
            <person name="Fujiyama A."/>
            <person name="Inagaki F."/>
            <person name="Takami H."/>
        </authorList>
    </citation>
    <scope>NUCLEOTIDE SEQUENCE</scope>
    <source>
        <strain evidence="6">Expedition CK06-06</strain>
    </source>
</reference>
<dbReference type="InterPro" id="IPR000209">
    <property type="entry name" value="Peptidase_S8/S53_dom"/>
</dbReference>
<dbReference type="PANTHER" id="PTHR43806:SF11">
    <property type="entry name" value="CEREVISIN-RELATED"/>
    <property type="match status" value="1"/>
</dbReference>